<dbReference type="Proteomes" id="UP000512286">
    <property type="component" value="Chromosome"/>
</dbReference>
<dbReference type="RefSeq" id="WP_181600391.1">
    <property type="nucleotide sequence ID" value="NZ_CP059378.1"/>
</dbReference>
<sequence>MAFVEYKGKNIYYEVHGEGEPVVILNGIMMSHMSWSFCIPELCRSNKVILVDFLDQGKSDKMDSLYKQDIQVEVVKTVIDKLKLDKINLFGISYGGEVALQFALKYKSFLNKLILFNTTSCTNAWLQDIGRGWINAAETTDPETFYNVTIPVIYSPNFYNKNIDWMNRRKEILYNVFQKEFLMAMIRLIQSAEGYDVTDGLNEINTDTLIVSSEHDFITPVIEQEYIYKNISNSKYILIRECGHASMYEKPNEFIGILKGYLSVKKEIKIV</sequence>
<dbReference type="GO" id="GO:0016787">
    <property type="term" value="F:hydrolase activity"/>
    <property type="evidence" value="ECO:0007669"/>
    <property type="project" value="UniProtKB-KW"/>
</dbReference>
<dbReference type="AlphaFoldDB" id="A0A7D6VND2"/>
<dbReference type="EMBL" id="CP059378">
    <property type="protein sequence ID" value="QLY77909.1"/>
    <property type="molecule type" value="Genomic_DNA"/>
</dbReference>
<dbReference type="InterPro" id="IPR050266">
    <property type="entry name" value="AB_hydrolase_sf"/>
</dbReference>
<evidence type="ECO:0000313" key="4">
    <source>
        <dbReference type="Proteomes" id="UP000512286"/>
    </source>
</evidence>
<organism evidence="3 4">
    <name type="scientific">Clostridium intestinale</name>
    <dbReference type="NCBI Taxonomy" id="36845"/>
    <lineage>
        <taxon>Bacteria</taxon>
        <taxon>Bacillati</taxon>
        <taxon>Bacillota</taxon>
        <taxon>Clostridia</taxon>
        <taxon>Eubacteriales</taxon>
        <taxon>Clostridiaceae</taxon>
        <taxon>Clostridium</taxon>
    </lineage>
</organism>
<dbReference type="InterPro" id="IPR029058">
    <property type="entry name" value="AB_hydrolase_fold"/>
</dbReference>
<dbReference type="Gene3D" id="3.40.50.1820">
    <property type="entry name" value="alpha/beta hydrolase"/>
    <property type="match status" value="1"/>
</dbReference>
<reference evidence="3 4" key="1">
    <citation type="submission" date="2020-07" db="EMBL/GenBank/DDBJ databases">
        <title>Electron transfer.</title>
        <authorList>
            <person name="Huang L."/>
            <person name="Liu X."/>
            <person name="Zhou S."/>
        </authorList>
    </citation>
    <scope>NUCLEOTIDE SEQUENCE [LARGE SCALE GENOMIC DNA]</scope>
    <source>
        <strain evidence="3 4">Lx1</strain>
    </source>
</reference>
<dbReference type="PRINTS" id="PR00111">
    <property type="entry name" value="ABHYDROLASE"/>
</dbReference>
<dbReference type="PANTHER" id="PTHR43798">
    <property type="entry name" value="MONOACYLGLYCEROL LIPASE"/>
    <property type="match status" value="1"/>
</dbReference>
<dbReference type="SUPFAM" id="SSF53474">
    <property type="entry name" value="alpha/beta-Hydrolases"/>
    <property type="match status" value="1"/>
</dbReference>
<dbReference type="KEGG" id="cint:HZF06_12415"/>
<gene>
    <name evidence="3" type="ORF">HZF06_12415</name>
</gene>
<dbReference type="Pfam" id="PF00561">
    <property type="entry name" value="Abhydrolase_1"/>
    <property type="match status" value="1"/>
</dbReference>
<accession>A0A7D6VND2</accession>
<evidence type="ECO:0000313" key="3">
    <source>
        <dbReference type="EMBL" id="QLY77909.1"/>
    </source>
</evidence>
<feature type="domain" description="AB hydrolase-1" evidence="2">
    <location>
        <begin position="21"/>
        <end position="251"/>
    </location>
</feature>
<evidence type="ECO:0000259" key="2">
    <source>
        <dbReference type="Pfam" id="PF00561"/>
    </source>
</evidence>
<dbReference type="InterPro" id="IPR000073">
    <property type="entry name" value="AB_hydrolase_1"/>
</dbReference>
<keyword evidence="1 3" id="KW-0378">Hydrolase</keyword>
<proteinExistence type="predicted"/>
<dbReference type="GO" id="GO:0016020">
    <property type="term" value="C:membrane"/>
    <property type="evidence" value="ECO:0007669"/>
    <property type="project" value="TreeGrafter"/>
</dbReference>
<protein>
    <submittedName>
        <fullName evidence="3">Alpha/beta hydrolase</fullName>
    </submittedName>
</protein>
<dbReference type="PANTHER" id="PTHR43798:SF31">
    <property type="entry name" value="AB HYDROLASE SUPERFAMILY PROTEIN YCLE"/>
    <property type="match status" value="1"/>
</dbReference>
<name>A0A7D6VND2_9CLOT</name>
<evidence type="ECO:0000256" key="1">
    <source>
        <dbReference type="ARBA" id="ARBA00022801"/>
    </source>
</evidence>